<dbReference type="InterPro" id="IPR035398">
    <property type="entry name" value="Bac_rhamnosid_C"/>
</dbReference>
<dbReference type="PANTHER" id="PTHR33307">
    <property type="entry name" value="ALPHA-RHAMNOSIDASE (EUROFUNG)"/>
    <property type="match status" value="1"/>
</dbReference>
<dbReference type="InterPro" id="IPR008928">
    <property type="entry name" value="6-hairpin_glycosidase_sf"/>
</dbReference>
<dbReference type="Pfam" id="PF17389">
    <property type="entry name" value="Bac_rhamnosid6H"/>
    <property type="match status" value="1"/>
</dbReference>
<dbReference type="Pfam" id="PF05592">
    <property type="entry name" value="Bac_rhamnosid"/>
    <property type="match status" value="1"/>
</dbReference>
<dbReference type="EC" id="3.2.1.40" evidence="2"/>
<dbReference type="InterPro" id="IPR008902">
    <property type="entry name" value="Rhamnosid_concanavalin"/>
</dbReference>
<dbReference type="GO" id="GO:0005975">
    <property type="term" value="P:carbohydrate metabolic process"/>
    <property type="evidence" value="ECO:0007669"/>
    <property type="project" value="InterPro"/>
</dbReference>
<keyword evidence="3" id="KW-0378">Hydrolase</keyword>
<dbReference type="GO" id="GO:0030596">
    <property type="term" value="F:alpha-L-rhamnosidase activity"/>
    <property type="evidence" value="ECO:0007669"/>
    <property type="project" value="UniProtKB-EC"/>
</dbReference>
<dbReference type="AlphaFoldDB" id="X0STY7"/>
<reference evidence="7" key="1">
    <citation type="journal article" date="2014" name="Front. Microbiol.">
        <title>High frequency of phylogenetically diverse reductive dehalogenase-homologous genes in deep subseafloor sedimentary metagenomes.</title>
        <authorList>
            <person name="Kawai M."/>
            <person name="Futagami T."/>
            <person name="Toyoda A."/>
            <person name="Takaki Y."/>
            <person name="Nishi S."/>
            <person name="Hori S."/>
            <person name="Arai W."/>
            <person name="Tsubouchi T."/>
            <person name="Morono Y."/>
            <person name="Uchiyama I."/>
            <person name="Ito T."/>
            <person name="Fujiyama A."/>
            <person name="Inagaki F."/>
            <person name="Takami H."/>
        </authorList>
    </citation>
    <scope>NUCLEOTIDE SEQUENCE</scope>
    <source>
        <strain evidence="7">Expedition CK06-06</strain>
    </source>
</reference>
<dbReference type="Pfam" id="PF17390">
    <property type="entry name" value="Bac_rhamnosid_C"/>
    <property type="match status" value="1"/>
</dbReference>
<organism evidence="7">
    <name type="scientific">marine sediment metagenome</name>
    <dbReference type="NCBI Taxonomy" id="412755"/>
    <lineage>
        <taxon>unclassified sequences</taxon>
        <taxon>metagenomes</taxon>
        <taxon>ecological metagenomes</taxon>
    </lineage>
</organism>
<dbReference type="Gene3D" id="2.60.120.260">
    <property type="entry name" value="Galactose-binding domain-like"/>
    <property type="match status" value="1"/>
</dbReference>
<feature type="domain" description="Alpha-L-rhamnosidase six-hairpin glycosidase" evidence="5">
    <location>
        <begin position="118"/>
        <end position="448"/>
    </location>
</feature>
<gene>
    <name evidence="7" type="ORF">S01H1_03685</name>
</gene>
<evidence type="ECO:0000259" key="5">
    <source>
        <dbReference type="Pfam" id="PF17389"/>
    </source>
</evidence>
<dbReference type="EMBL" id="BARS01001988">
    <property type="protein sequence ID" value="GAF79397.1"/>
    <property type="molecule type" value="Genomic_DNA"/>
</dbReference>
<accession>X0STY7</accession>
<feature type="non-terminal residue" evidence="7">
    <location>
        <position position="1"/>
    </location>
</feature>
<dbReference type="Gene3D" id="1.50.10.10">
    <property type="match status" value="1"/>
</dbReference>
<evidence type="ECO:0000256" key="1">
    <source>
        <dbReference type="ARBA" id="ARBA00001445"/>
    </source>
</evidence>
<comment type="caution">
    <text evidence="7">The sequence shown here is derived from an EMBL/GenBank/DDBJ whole genome shotgun (WGS) entry which is preliminary data.</text>
</comment>
<feature type="domain" description="Alpha-L-rhamnosidase C-terminal" evidence="6">
    <location>
        <begin position="451"/>
        <end position="516"/>
    </location>
</feature>
<proteinExistence type="predicted"/>
<dbReference type="InterPro" id="IPR016007">
    <property type="entry name" value="Alpha_rhamnosid"/>
</dbReference>
<feature type="domain" description="Alpha-L-rhamnosidase concanavalin-like" evidence="4">
    <location>
        <begin position="1"/>
        <end position="108"/>
    </location>
</feature>
<evidence type="ECO:0000313" key="7">
    <source>
        <dbReference type="EMBL" id="GAF79397.1"/>
    </source>
</evidence>
<dbReference type="InterPro" id="IPR012341">
    <property type="entry name" value="6hp_glycosidase-like_sf"/>
</dbReference>
<dbReference type="InterPro" id="IPR035396">
    <property type="entry name" value="Bac_rhamnosid6H"/>
</dbReference>
<name>X0STY7_9ZZZZ</name>
<comment type="catalytic activity">
    <reaction evidence="1">
        <text>Hydrolysis of terminal non-reducing alpha-L-rhamnose residues in alpha-L-rhamnosides.</text>
        <dbReference type="EC" id="3.2.1.40"/>
    </reaction>
</comment>
<protein>
    <recommendedName>
        <fullName evidence="2">alpha-L-rhamnosidase</fullName>
        <ecNumber evidence="2">3.2.1.40</ecNumber>
    </recommendedName>
</protein>
<evidence type="ECO:0000259" key="4">
    <source>
        <dbReference type="Pfam" id="PF05592"/>
    </source>
</evidence>
<dbReference type="Gene3D" id="2.60.420.10">
    <property type="entry name" value="Maltose phosphorylase, domain 3"/>
    <property type="match status" value="1"/>
</dbReference>
<dbReference type="SUPFAM" id="SSF48208">
    <property type="entry name" value="Six-hairpin glycosidases"/>
    <property type="match status" value="1"/>
</dbReference>
<sequence length="520" mass="58403">FDMGRNFTGWIRLRVKGPAAGTKVRLRYGELLYPDGMLNVLTSTCGQIKSAAKLPFPEYGPPAVAWQSDTYILKGGNEETFTPRFTFHGFRYVEVTGYTGSPELNVLEGLRLNSDVENVGSFLCSNERFNLIHNMVSWTFLSNLFSVQSDCPHREKFGYGGDIVACDEACMYLFDMAAFYSKVVRDFADDVRPNGGFTETAPYVGIGDSGLGEGAGPVAWGTVHPLLLWHLYLYYGNRQIIEEQYDRLKPWVALLEANAKEFILDNGLGDHESLVPKSKALSGTAFYYYNVRICEHLATVVGRANDVKRFTELAEKIERAFNDKFFDRKTGRYDGGSQANQAIALTFNLVPEKVLKSALDILMKDIVENRNGNLSTGIFGTKYLLDVLSTHDRGDIAYSIVNQESFPGWGHMLERGATTLWEHWAFSDNIYSHNHPMFGSVSEWFFKHLAGIQCDPKGPGFKKIIIRPEIIGDLTWVKAHYHSIHGRIGSQWQLDEDRLTMGVTIPVNTTATVYVVAKNV</sequence>
<evidence type="ECO:0000259" key="6">
    <source>
        <dbReference type="Pfam" id="PF17390"/>
    </source>
</evidence>
<evidence type="ECO:0000256" key="3">
    <source>
        <dbReference type="ARBA" id="ARBA00022801"/>
    </source>
</evidence>
<evidence type="ECO:0000256" key="2">
    <source>
        <dbReference type="ARBA" id="ARBA00012652"/>
    </source>
</evidence>
<feature type="non-terminal residue" evidence="7">
    <location>
        <position position="520"/>
    </location>
</feature>